<gene>
    <name evidence="3" type="ORF">EDD38_4997</name>
</gene>
<organism evidence="3 4">
    <name type="scientific">Kitasatospora cineracea</name>
    <dbReference type="NCBI Taxonomy" id="88074"/>
    <lineage>
        <taxon>Bacteria</taxon>
        <taxon>Bacillati</taxon>
        <taxon>Actinomycetota</taxon>
        <taxon>Actinomycetes</taxon>
        <taxon>Kitasatosporales</taxon>
        <taxon>Streptomycetaceae</taxon>
        <taxon>Kitasatospora</taxon>
    </lineage>
</organism>
<dbReference type="Pfam" id="PF03988">
    <property type="entry name" value="DUF347"/>
    <property type="match status" value="4"/>
</dbReference>
<sequence>MSSSSTAVPVSPAHRRRPSGAGVVGKVPAVTAGFWVVKVLTTGMGETTSDFLAHTFGPVPAVGGAAVLLAVALAAQARAGRYRPVVYWAAVVMVSVFGTMAADVAHVAAGVPYALSAGVFALALAAVFAVWRRTEGTLAVETVAGGRREVFYWAAVMATFALGTAVGDLTAATLGWGYLPSGLLFAALIAVPALGYRVLRLPPVLAFWWAYVLTRPLGACFADWAGVSRQRGGLDLGTGPVSLVLAVVIAGAVLWLDRRERAAS</sequence>
<feature type="region of interest" description="Disordered" evidence="1">
    <location>
        <begin position="1"/>
        <end position="22"/>
    </location>
</feature>
<feature type="transmembrane region" description="Helical" evidence="2">
    <location>
        <begin position="51"/>
        <end position="73"/>
    </location>
</feature>
<dbReference type="InterPro" id="IPR007136">
    <property type="entry name" value="DUF347"/>
</dbReference>
<feature type="transmembrane region" description="Helical" evidence="2">
    <location>
        <begin position="85"/>
        <end position="105"/>
    </location>
</feature>
<dbReference type="Proteomes" id="UP000266906">
    <property type="component" value="Unassembled WGS sequence"/>
</dbReference>
<evidence type="ECO:0000256" key="2">
    <source>
        <dbReference type="SAM" id="Phobius"/>
    </source>
</evidence>
<feature type="transmembrane region" description="Helical" evidence="2">
    <location>
        <begin position="178"/>
        <end position="199"/>
    </location>
</feature>
<protein>
    <submittedName>
        <fullName evidence="3">Membrane-anchored protein</fullName>
    </submittedName>
</protein>
<comment type="caution">
    <text evidence="3">The sequence shown here is derived from an EMBL/GenBank/DDBJ whole genome shotgun (WGS) entry which is preliminary data.</text>
</comment>
<feature type="transmembrane region" description="Helical" evidence="2">
    <location>
        <begin position="151"/>
        <end position="172"/>
    </location>
</feature>
<proteinExistence type="predicted"/>
<evidence type="ECO:0000256" key="1">
    <source>
        <dbReference type="SAM" id="MobiDB-lite"/>
    </source>
</evidence>
<name>A0A3N4SD86_9ACTN</name>
<dbReference type="RefSeq" id="WP_208767003.1">
    <property type="nucleotide sequence ID" value="NZ_JBEYIY010000057.1"/>
</dbReference>
<evidence type="ECO:0000313" key="4">
    <source>
        <dbReference type="Proteomes" id="UP000266906"/>
    </source>
</evidence>
<dbReference type="EMBL" id="RKQG01000001">
    <property type="protein sequence ID" value="RPE36620.1"/>
    <property type="molecule type" value="Genomic_DNA"/>
</dbReference>
<keyword evidence="2" id="KW-1133">Transmembrane helix</keyword>
<keyword evidence="2" id="KW-0812">Transmembrane</keyword>
<keyword evidence="2" id="KW-0472">Membrane</keyword>
<feature type="transmembrane region" description="Helical" evidence="2">
    <location>
        <begin position="206"/>
        <end position="227"/>
    </location>
</feature>
<accession>A0A3N4SD86</accession>
<feature type="transmembrane region" description="Helical" evidence="2">
    <location>
        <begin position="111"/>
        <end position="131"/>
    </location>
</feature>
<evidence type="ECO:0000313" key="3">
    <source>
        <dbReference type="EMBL" id="RPE36620.1"/>
    </source>
</evidence>
<feature type="transmembrane region" description="Helical" evidence="2">
    <location>
        <begin position="239"/>
        <end position="256"/>
    </location>
</feature>
<feature type="compositionally biased region" description="Low complexity" evidence="1">
    <location>
        <begin position="1"/>
        <end position="12"/>
    </location>
</feature>
<reference evidence="3 4" key="1">
    <citation type="submission" date="2018-11" db="EMBL/GenBank/DDBJ databases">
        <title>Sequencing the genomes of 1000 actinobacteria strains.</title>
        <authorList>
            <person name="Klenk H.-P."/>
        </authorList>
    </citation>
    <scope>NUCLEOTIDE SEQUENCE [LARGE SCALE GENOMIC DNA]</scope>
    <source>
        <strain evidence="3 4">DSM 44781</strain>
    </source>
</reference>
<dbReference type="AlphaFoldDB" id="A0A3N4SD86"/>
<keyword evidence="4" id="KW-1185">Reference proteome</keyword>